<dbReference type="OrthoDB" id="4072826at2759"/>
<name>A0A218YTA5_9HELO</name>
<evidence type="ECO:0000259" key="1">
    <source>
        <dbReference type="Pfam" id="PF13302"/>
    </source>
</evidence>
<dbReference type="PANTHER" id="PTHR43792">
    <property type="entry name" value="GNAT FAMILY, PUTATIVE (AFU_ORTHOLOGUE AFUA_3G00765)-RELATED-RELATED"/>
    <property type="match status" value="1"/>
</dbReference>
<dbReference type="GO" id="GO:0016747">
    <property type="term" value="F:acyltransferase activity, transferring groups other than amino-acyl groups"/>
    <property type="evidence" value="ECO:0007669"/>
    <property type="project" value="InterPro"/>
</dbReference>
<feature type="domain" description="N-acetyltransferase" evidence="1">
    <location>
        <begin position="30"/>
        <end position="92"/>
    </location>
</feature>
<dbReference type="EMBL" id="MZNU01000439">
    <property type="protein sequence ID" value="OWO97430.1"/>
    <property type="molecule type" value="Genomic_DNA"/>
</dbReference>
<dbReference type="Proteomes" id="UP000242519">
    <property type="component" value="Unassembled WGS sequence"/>
</dbReference>
<accession>A0A218YTA5</accession>
<reference evidence="2 3" key="1">
    <citation type="submission" date="2017-04" db="EMBL/GenBank/DDBJ databases">
        <title>Draft genome sequence of Marssonina coronaria NL1: causal agent of apple blotch.</title>
        <authorList>
            <person name="Cheng Q."/>
        </authorList>
    </citation>
    <scope>NUCLEOTIDE SEQUENCE [LARGE SCALE GENOMIC DNA]</scope>
    <source>
        <strain evidence="2 3">NL1</strain>
    </source>
</reference>
<dbReference type="InterPro" id="IPR051531">
    <property type="entry name" value="N-acetyltransferase"/>
</dbReference>
<gene>
    <name evidence="2" type="ORF">B2J93_164</name>
</gene>
<comment type="caution">
    <text evidence="2">The sequence shown here is derived from an EMBL/GenBank/DDBJ whole genome shotgun (WGS) entry which is preliminary data.</text>
</comment>
<dbReference type="Gene3D" id="3.40.630.30">
    <property type="match status" value="1"/>
</dbReference>
<organism evidence="2 3">
    <name type="scientific">Diplocarpon coronariae</name>
    <dbReference type="NCBI Taxonomy" id="2795749"/>
    <lineage>
        <taxon>Eukaryota</taxon>
        <taxon>Fungi</taxon>
        <taxon>Dikarya</taxon>
        <taxon>Ascomycota</taxon>
        <taxon>Pezizomycotina</taxon>
        <taxon>Leotiomycetes</taxon>
        <taxon>Helotiales</taxon>
        <taxon>Drepanopezizaceae</taxon>
        <taxon>Diplocarpon</taxon>
    </lineage>
</organism>
<proteinExistence type="predicted"/>
<protein>
    <recommendedName>
        <fullName evidence="1">N-acetyltransferase domain-containing protein</fullName>
    </recommendedName>
</protein>
<dbReference type="InterPro" id="IPR000182">
    <property type="entry name" value="GNAT_dom"/>
</dbReference>
<dbReference type="InterPro" id="IPR016181">
    <property type="entry name" value="Acyl_CoA_acyltransferase"/>
</dbReference>
<sequence length="140" mass="16013">MLPPSSTDAAAKPTFVRAINGYHSPLRGRQCRRIGYAVHLEFWRRGYAPEALKLLVNYYWSSGRKVQKNVLPAGTVPHNYPSQRVLEKAGFQRGANYPESIPGEEQDHRLPIHGTMSSHSRLCSIFRHFPVMHEVYLDLK</sequence>
<dbReference type="SUPFAM" id="SSF55729">
    <property type="entry name" value="Acyl-CoA N-acyltransferases (Nat)"/>
    <property type="match status" value="1"/>
</dbReference>
<keyword evidence="3" id="KW-1185">Reference proteome</keyword>
<evidence type="ECO:0000313" key="2">
    <source>
        <dbReference type="EMBL" id="OWO97430.1"/>
    </source>
</evidence>
<dbReference type="Pfam" id="PF13302">
    <property type="entry name" value="Acetyltransf_3"/>
    <property type="match status" value="1"/>
</dbReference>
<dbReference type="AlphaFoldDB" id="A0A218YTA5"/>
<dbReference type="InParanoid" id="A0A218YTA5"/>
<dbReference type="PANTHER" id="PTHR43792:SF1">
    <property type="entry name" value="N-ACETYLTRANSFERASE DOMAIN-CONTAINING PROTEIN"/>
    <property type="match status" value="1"/>
</dbReference>
<evidence type="ECO:0000313" key="3">
    <source>
        <dbReference type="Proteomes" id="UP000242519"/>
    </source>
</evidence>